<dbReference type="RefSeq" id="WP_085421026.1">
    <property type="nucleotide sequence ID" value="NZ_FXAF01000003.1"/>
</dbReference>
<protein>
    <submittedName>
        <fullName evidence="8">Threonine/homoserine efflux transporter RhtA</fullName>
    </submittedName>
</protein>
<dbReference type="Pfam" id="PF00892">
    <property type="entry name" value="EamA"/>
    <property type="match status" value="2"/>
</dbReference>
<dbReference type="AlphaFoldDB" id="A0A1X7DNZ5"/>
<organism evidence="8 9">
    <name type="scientific">Xaviernesmea oryzae</name>
    <dbReference type="NCBI Taxonomy" id="464029"/>
    <lineage>
        <taxon>Bacteria</taxon>
        <taxon>Pseudomonadati</taxon>
        <taxon>Pseudomonadota</taxon>
        <taxon>Alphaproteobacteria</taxon>
        <taxon>Hyphomicrobiales</taxon>
        <taxon>Rhizobiaceae</taxon>
        <taxon>Rhizobium/Agrobacterium group</taxon>
        <taxon>Xaviernesmea</taxon>
    </lineage>
</organism>
<evidence type="ECO:0000313" key="9">
    <source>
        <dbReference type="Proteomes" id="UP000192903"/>
    </source>
</evidence>
<dbReference type="PANTHER" id="PTHR32322">
    <property type="entry name" value="INNER MEMBRANE TRANSPORTER"/>
    <property type="match status" value="1"/>
</dbReference>
<feature type="transmembrane region" description="Helical" evidence="6">
    <location>
        <begin position="124"/>
        <end position="146"/>
    </location>
</feature>
<feature type="transmembrane region" description="Helical" evidence="6">
    <location>
        <begin position="216"/>
        <end position="240"/>
    </location>
</feature>
<feature type="domain" description="EamA" evidence="7">
    <location>
        <begin position="153"/>
        <end position="289"/>
    </location>
</feature>
<sequence length="305" mass="32474">MIRKQSLDTFAVTAMLVLCSLWALQQIAIKAIIPEVPPFWQSGIRSLGAAIVIAGWFRYARLTWTRGLFWPGLLVGTLFSVEFGLLYVSLGYTDAARAALLLYTAPFVVAIGAHFLMPGERLSIAGWIGIVAAFVGTGLVLQASVSVDSQKFLGDACALGAGILWGLTTLAIRMTGLAQAPASQTLLYQLAVSAVLLTAAAFLFEGPPAMPHSLMAWSSLAYQTVVVAALSFLAWFALIARYSATKLSVFTFLTPLLAALAGIALLGERIDGHHVLALLCIVAGIIVVNIYGHWRAPTGVLQEKA</sequence>
<evidence type="ECO:0000256" key="5">
    <source>
        <dbReference type="ARBA" id="ARBA00023136"/>
    </source>
</evidence>
<keyword evidence="9" id="KW-1185">Reference proteome</keyword>
<dbReference type="Proteomes" id="UP000192903">
    <property type="component" value="Unassembled WGS sequence"/>
</dbReference>
<evidence type="ECO:0000259" key="7">
    <source>
        <dbReference type="Pfam" id="PF00892"/>
    </source>
</evidence>
<comment type="similarity">
    <text evidence="2">Belongs to the EamA transporter family.</text>
</comment>
<evidence type="ECO:0000256" key="1">
    <source>
        <dbReference type="ARBA" id="ARBA00004141"/>
    </source>
</evidence>
<evidence type="ECO:0000256" key="2">
    <source>
        <dbReference type="ARBA" id="ARBA00007362"/>
    </source>
</evidence>
<feature type="transmembrane region" description="Helical" evidence="6">
    <location>
        <begin position="186"/>
        <end position="204"/>
    </location>
</feature>
<dbReference type="SUPFAM" id="SSF103481">
    <property type="entry name" value="Multidrug resistance efflux transporter EmrE"/>
    <property type="match status" value="2"/>
</dbReference>
<feature type="transmembrane region" description="Helical" evidence="6">
    <location>
        <begin position="39"/>
        <end position="57"/>
    </location>
</feature>
<feature type="transmembrane region" description="Helical" evidence="6">
    <location>
        <begin position="247"/>
        <end position="267"/>
    </location>
</feature>
<accession>A0A1X7DNZ5</accession>
<reference evidence="9" key="1">
    <citation type="submission" date="2017-04" db="EMBL/GenBank/DDBJ databases">
        <authorList>
            <person name="Varghese N."/>
            <person name="Submissions S."/>
        </authorList>
    </citation>
    <scope>NUCLEOTIDE SEQUENCE [LARGE SCALE GENOMIC DNA]</scope>
    <source>
        <strain evidence="9">B4P</strain>
    </source>
</reference>
<comment type="subcellular location">
    <subcellularLocation>
        <location evidence="1">Membrane</location>
        <topology evidence="1">Multi-pass membrane protein</topology>
    </subcellularLocation>
</comment>
<dbReference type="EMBL" id="FXAF01000003">
    <property type="protein sequence ID" value="SMF18797.1"/>
    <property type="molecule type" value="Genomic_DNA"/>
</dbReference>
<feature type="transmembrane region" description="Helical" evidence="6">
    <location>
        <begin position="273"/>
        <end position="294"/>
    </location>
</feature>
<dbReference type="GO" id="GO:0016020">
    <property type="term" value="C:membrane"/>
    <property type="evidence" value="ECO:0007669"/>
    <property type="project" value="UniProtKB-SubCell"/>
</dbReference>
<feature type="transmembrane region" description="Helical" evidence="6">
    <location>
        <begin position="69"/>
        <end position="90"/>
    </location>
</feature>
<dbReference type="OrthoDB" id="184388at2"/>
<feature type="transmembrane region" description="Helical" evidence="6">
    <location>
        <begin position="12"/>
        <end position="33"/>
    </location>
</feature>
<feature type="domain" description="EamA" evidence="7">
    <location>
        <begin position="10"/>
        <end position="141"/>
    </location>
</feature>
<evidence type="ECO:0000313" key="8">
    <source>
        <dbReference type="EMBL" id="SMF18797.1"/>
    </source>
</evidence>
<dbReference type="InterPro" id="IPR050638">
    <property type="entry name" value="AA-Vitamin_Transporters"/>
</dbReference>
<keyword evidence="4 6" id="KW-1133">Transmembrane helix</keyword>
<keyword evidence="3 6" id="KW-0812">Transmembrane</keyword>
<dbReference type="PANTHER" id="PTHR32322:SF2">
    <property type="entry name" value="EAMA DOMAIN-CONTAINING PROTEIN"/>
    <property type="match status" value="1"/>
</dbReference>
<dbReference type="Gene3D" id="1.10.3730.20">
    <property type="match status" value="1"/>
</dbReference>
<dbReference type="InterPro" id="IPR037185">
    <property type="entry name" value="EmrE-like"/>
</dbReference>
<evidence type="ECO:0000256" key="4">
    <source>
        <dbReference type="ARBA" id="ARBA00022989"/>
    </source>
</evidence>
<feature type="transmembrane region" description="Helical" evidence="6">
    <location>
        <begin position="152"/>
        <end position="174"/>
    </location>
</feature>
<name>A0A1X7DNZ5_9HYPH</name>
<evidence type="ECO:0000256" key="3">
    <source>
        <dbReference type="ARBA" id="ARBA00022692"/>
    </source>
</evidence>
<gene>
    <name evidence="8" type="ORF">SAMN02982989_5640</name>
</gene>
<keyword evidence="5 6" id="KW-0472">Membrane</keyword>
<evidence type="ECO:0000256" key="6">
    <source>
        <dbReference type="SAM" id="Phobius"/>
    </source>
</evidence>
<feature type="transmembrane region" description="Helical" evidence="6">
    <location>
        <begin position="96"/>
        <end position="117"/>
    </location>
</feature>
<proteinExistence type="inferred from homology"/>
<dbReference type="InterPro" id="IPR000620">
    <property type="entry name" value="EamA_dom"/>
</dbReference>